<keyword evidence="3" id="KW-0813">Transport</keyword>
<gene>
    <name evidence="9" type="ORF">CLV89_111105</name>
</gene>
<dbReference type="InterPro" id="IPR002781">
    <property type="entry name" value="TM_pro_TauE-like"/>
</dbReference>
<keyword evidence="7 8" id="KW-0472">Membrane</keyword>
<name>A0A2T1ACA6_TRISK</name>
<sequence>MLTLFVLALSGFGAGVLNAVAGGGTFLSFPALVWAGVPPIMANATATFAAMPGYIGSAWAYRDHISGNARADLNRILAVTVVGGFLGAVLLLITPQDLFSGVVPWLLLLATLAFALGPIVVRQLSRSGKSVTGPVALGLLLAVCIYGGYFNGGLGIMLLAAFGLIGMTDLHQMNGLKNLVSAVLSVVSVLTYAAAGLIDWPSLFIVGLSCALGGYVGALCAKRMRRVGLLRAFIVTVGVAMTALFFLQNSG</sequence>
<dbReference type="PANTHER" id="PTHR30269:SF0">
    <property type="entry name" value="MEMBRANE TRANSPORTER PROTEIN YFCA-RELATED"/>
    <property type="match status" value="1"/>
</dbReference>
<dbReference type="EMBL" id="PVUF01000011">
    <property type="protein sequence ID" value="PRZ46214.1"/>
    <property type="molecule type" value="Genomic_DNA"/>
</dbReference>
<evidence type="ECO:0000313" key="9">
    <source>
        <dbReference type="EMBL" id="PRZ46214.1"/>
    </source>
</evidence>
<accession>A0A2T1ACA6</accession>
<evidence type="ECO:0000256" key="8">
    <source>
        <dbReference type="RuleBase" id="RU363041"/>
    </source>
</evidence>
<dbReference type="AlphaFoldDB" id="A0A2T1ACA6"/>
<evidence type="ECO:0000256" key="2">
    <source>
        <dbReference type="ARBA" id="ARBA00009142"/>
    </source>
</evidence>
<dbReference type="OrthoDB" id="9807082at2"/>
<keyword evidence="6 8" id="KW-1133">Transmembrane helix</keyword>
<dbReference type="InterPro" id="IPR052017">
    <property type="entry name" value="TSUP"/>
</dbReference>
<feature type="transmembrane region" description="Helical" evidence="8">
    <location>
        <begin position="228"/>
        <end position="247"/>
    </location>
</feature>
<evidence type="ECO:0000256" key="6">
    <source>
        <dbReference type="ARBA" id="ARBA00022989"/>
    </source>
</evidence>
<evidence type="ECO:0000256" key="7">
    <source>
        <dbReference type="ARBA" id="ARBA00023136"/>
    </source>
</evidence>
<evidence type="ECO:0000256" key="1">
    <source>
        <dbReference type="ARBA" id="ARBA00004651"/>
    </source>
</evidence>
<dbReference type="PANTHER" id="PTHR30269">
    <property type="entry name" value="TRANSMEMBRANE PROTEIN YFCA"/>
    <property type="match status" value="1"/>
</dbReference>
<keyword evidence="4 8" id="KW-1003">Cell membrane</keyword>
<comment type="subcellular location">
    <subcellularLocation>
        <location evidence="1 8">Cell membrane</location>
        <topology evidence="1 8">Multi-pass membrane protein</topology>
    </subcellularLocation>
</comment>
<evidence type="ECO:0000256" key="5">
    <source>
        <dbReference type="ARBA" id="ARBA00022692"/>
    </source>
</evidence>
<dbReference type="Proteomes" id="UP000237718">
    <property type="component" value="Unassembled WGS sequence"/>
</dbReference>
<proteinExistence type="inferred from homology"/>
<protein>
    <recommendedName>
        <fullName evidence="8">Probable membrane transporter protein</fullName>
    </recommendedName>
</protein>
<reference evidence="9 10" key="1">
    <citation type="submission" date="2018-03" db="EMBL/GenBank/DDBJ databases">
        <title>Genomic Encyclopedia of Archaeal and Bacterial Type Strains, Phase II (KMG-II): from individual species to whole genera.</title>
        <authorList>
            <person name="Goeker M."/>
        </authorList>
    </citation>
    <scope>NUCLEOTIDE SEQUENCE [LARGE SCALE GENOMIC DNA]</scope>
    <source>
        <strain evidence="9 10">DSM 25328</strain>
    </source>
</reference>
<feature type="transmembrane region" description="Helical" evidence="8">
    <location>
        <begin position="131"/>
        <end position="149"/>
    </location>
</feature>
<comment type="similarity">
    <text evidence="2 8">Belongs to the 4-toluene sulfonate uptake permease (TSUP) (TC 2.A.102) family.</text>
</comment>
<feature type="transmembrane region" description="Helical" evidence="8">
    <location>
        <begin position="73"/>
        <end position="93"/>
    </location>
</feature>
<feature type="transmembrane region" description="Helical" evidence="8">
    <location>
        <begin position="99"/>
        <end position="119"/>
    </location>
</feature>
<evidence type="ECO:0000256" key="4">
    <source>
        <dbReference type="ARBA" id="ARBA00022475"/>
    </source>
</evidence>
<evidence type="ECO:0000256" key="3">
    <source>
        <dbReference type="ARBA" id="ARBA00022448"/>
    </source>
</evidence>
<feature type="transmembrane region" description="Helical" evidence="8">
    <location>
        <begin position="204"/>
        <end position="221"/>
    </location>
</feature>
<keyword evidence="5 8" id="KW-0812">Transmembrane</keyword>
<organism evidence="9 10">
    <name type="scientific">Tritonibacter scottomollicae</name>
    <name type="common">Epibacterium scottomollicae</name>
    <dbReference type="NCBI Taxonomy" id="483013"/>
    <lineage>
        <taxon>Bacteria</taxon>
        <taxon>Pseudomonadati</taxon>
        <taxon>Pseudomonadota</taxon>
        <taxon>Alphaproteobacteria</taxon>
        <taxon>Rhodobacterales</taxon>
        <taxon>Paracoccaceae</taxon>
        <taxon>Tritonibacter</taxon>
    </lineage>
</organism>
<comment type="caution">
    <text evidence="9">The sequence shown here is derived from an EMBL/GenBank/DDBJ whole genome shotgun (WGS) entry which is preliminary data.</text>
</comment>
<feature type="transmembrane region" description="Helical" evidence="8">
    <location>
        <begin position="45"/>
        <end position="61"/>
    </location>
</feature>
<dbReference type="RefSeq" id="WP_106164700.1">
    <property type="nucleotide sequence ID" value="NZ_PVUF01000011.1"/>
</dbReference>
<dbReference type="Pfam" id="PF01925">
    <property type="entry name" value="TauE"/>
    <property type="match status" value="1"/>
</dbReference>
<evidence type="ECO:0000313" key="10">
    <source>
        <dbReference type="Proteomes" id="UP000237718"/>
    </source>
</evidence>
<dbReference type="GO" id="GO:0005886">
    <property type="term" value="C:plasma membrane"/>
    <property type="evidence" value="ECO:0007669"/>
    <property type="project" value="UniProtKB-SubCell"/>
</dbReference>
<feature type="transmembrane region" description="Helical" evidence="8">
    <location>
        <begin position="179"/>
        <end position="198"/>
    </location>
</feature>